<proteinExistence type="predicted"/>
<evidence type="ECO:0000313" key="4">
    <source>
        <dbReference type="Proteomes" id="UP001551176"/>
    </source>
</evidence>
<dbReference type="Proteomes" id="UP001551176">
    <property type="component" value="Unassembled WGS sequence"/>
</dbReference>
<name>A0ABV3BLV9_9ACTN</name>
<evidence type="ECO:0000313" key="3">
    <source>
        <dbReference type="EMBL" id="MEU6821973.1"/>
    </source>
</evidence>
<feature type="chain" id="PRO_5045532569" evidence="1">
    <location>
        <begin position="26"/>
        <end position="244"/>
    </location>
</feature>
<comment type="caution">
    <text evidence="3">The sequence shown here is derived from an EMBL/GenBank/DDBJ whole genome shotgun (WGS) entry which is preliminary data.</text>
</comment>
<dbReference type="SUPFAM" id="SSF53474">
    <property type="entry name" value="alpha/beta-Hydrolases"/>
    <property type="match status" value="1"/>
</dbReference>
<feature type="signal peptide" evidence="1">
    <location>
        <begin position="1"/>
        <end position="25"/>
    </location>
</feature>
<dbReference type="InterPro" id="IPR029058">
    <property type="entry name" value="AB_hydrolase_fold"/>
</dbReference>
<keyword evidence="3" id="KW-0378">Hydrolase</keyword>
<keyword evidence="4" id="KW-1185">Reference proteome</keyword>
<dbReference type="Gene3D" id="3.40.50.1820">
    <property type="entry name" value="alpha/beta hydrolase"/>
    <property type="match status" value="1"/>
</dbReference>
<dbReference type="InterPro" id="IPR013595">
    <property type="entry name" value="Pept_S33_TAP-like_C"/>
</dbReference>
<sequence length="244" mass="25662">MNRAGLQRRRPFRLGLATLAAVTLAGCTTGGAGGEAAGNRRPGLERFYGQKLAWKACGELRCARLTVPRDYAHPENGKTFVLPVAKAVADEPAPAGAGRRAARGARSAENDDEAIVAVSCLNVPHPRTAGRYWQALGAAERTAGVYGTSSVVDELPCKNWPAGTARPHRVEADGVPPVLVVGTTGDPATPYKEARSLAAQLPGGMLLTYEGLGHTAYGRSNACVEDAVDAYLIDLKRVRAETTC</sequence>
<dbReference type="Pfam" id="PF08386">
    <property type="entry name" value="Abhydrolase_4"/>
    <property type="match status" value="1"/>
</dbReference>
<dbReference type="GO" id="GO:0016787">
    <property type="term" value="F:hydrolase activity"/>
    <property type="evidence" value="ECO:0007669"/>
    <property type="project" value="UniProtKB-KW"/>
</dbReference>
<dbReference type="EMBL" id="JBEYXV010000007">
    <property type="protein sequence ID" value="MEU6821973.1"/>
    <property type="molecule type" value="Genomic_DNA"/>
</dbReference>
<organism evidence="3 4">
    <name type="scientific">Streptomyces atriruber</name>
    <dbReference type="NCBI Taxonomy" id="545121"/>
    <lineage>
        <taxon>Bacteria</taxon>
        <taxon>Bacillati</taxon>
        <taxon>Actinomycetota</taxon>
        <taxon>Actinomycetes</taxon>
        <taxon>Kitasatosporales</taxon>
        <taxon>Streptomycetaceae</taxon>
        <taxon>Streptomyces</taxon>
    </lineage>
</organism>
<dbReference type="RefSeq" id="WP_359348564.1">
    <property type="nucleotide sequence ID" value="NZ_JBEYXV010000007.1"/>
</dbReference>
<keyword evidence="1" id="KW-0732">Signal</keyword>
<evidence type="ECO:0000259" key="2">
    <source>
        <dbReference type="Pfam" id="PF08386"/>
    </source>
</evidence>
<gene>
    <name evidence="3" type="ORF">ABZ921_15180</name>
</gene>
<accession>A0ABV3BLV9</accession>
<reference evidence="3 4" key="1">
    <citation type="submission" date="2024-06" db="EMBL/GenBank/DDBJ databases">
        <title>The Natural Products Discovery Center: Release of the First 8490 Sequenced Strains for Exploring Actinobacteria Biosynthetic Diversity.</title>
        <authorList>
            <person name="Kalkreuter E."/>
            <person name="Kautsar S.A."/>
            <person name="Yang D."/>
            <person name="Bader C.D."/>
            <person name="Teijaro C.N."/>
            <person name="Fluegel L."/>
            <person name="Davis C.M."/>
            <person name="Simpson J.R."/>
            <person name="Lauterbach L."/>
            <person name="Steele A.D."/>
            <person name="Gui C."/>
            <person name="Meng S."/>
            <person name="Li G."/>
            <person name="Viehrig K."/>
            <person name="Ye F."/>
            <person name="Su P."/>
            <person name="Kiefer A.F."/>
            <person name="Nichols A."/>
            <person name="Cepeda A.J."/>
            <person name="Yan W."/>
            <person name="Fan B."/>
            <person name="Jiang Y."/>
            <person name="Adhikari A."/>
            <person name="Zheng C.-J."/>
            <person name="Schuster L."/>
            <person name="Cowan T.M."/>
            <person name="Smanski M.J."/>
            <person name="Chevrette M.G."/>
            <person name="De Carvalho L.P.S."/>
            <person name="Shen B."/>
        </authorList>
    </citation>
    <scope>NUCLEOTIDE SEQUENCE [LARGE SCALE GENOMIC DNA]</scope>
    <source>
        <strain evidence="3 4">NPDC046838</strain>
    </source>
</reference>
<dbReference type="PROSITE" id="PS51257">
    <property type="entry name" value="PROKAR_LIPOPROTEIN"/>
    <property type="match status" value="1"/>
</dbReference>
<feature type="domain" description="Peptidase S33 tripeptidyl aminopeptidase-like C-terminal" evidence="2">
    <location>
        <begin position="149"/>
        <end position="244"/>
    </location>
</feature>
<protein>
    <submittedName>
        <fullName evidence="3">Alpha/beta hydrolase</fullName>
    </submittedName>
</protein>
<evidence type="ECO:0000256" key="1">
    <source>
        <dbReference type="SAM" id="SignalP"/>
    </source>
</evidence>